<evidence type="ECO:0000256" key="6">
    <source>
        <dbReference type="ARBA" id="ARBA00022807"/>
    </source>
</evidence>
<dbReference type="FunCoup" id="A0A1S4H1L1">
    <property type="interactions" value="2632"/>
</dbReference>
<feature type="region of interest" description="Disordered" evidence="8">
    <location>
        <begin position="485"/>
        <end position="514"/>
    </location>
</feature>
<dbReference type="CTD" id="9097"/>
<evidence type="ECO:0000256" key="8">
    <source>
        <dbReference type="SAM" id="MobiDB-lite"/>
    </source>
</evidence>
<evidence type="ECO:0000256" key="1">
    <source>
        <dbReference type="ARBA" id="ARBA00000707"/>
    </source>
</evidence>
<name>A0A1S4H1L1_ANOGA</name>
<dbReference type="PROSITE" id="PS00973">
    <property type="entry name" value="USP_2"/>
    <property type="match status" value="1"/>
</dbReference>
<evidence type="ECO:0000313" key="11">
    <source>
        <dbReference type="EnsemblMetazoa" id="AGAP009348-PA"/>
    </source>
</evidence>
<dbReference type="CDD" id="cd02657">
    <property type="entry name" value="Peptidase_C19A"/>
    <property type="match status" value="1"/>
</dbReference>
<dbReference type="Proteomes" id="UP000007062">
    <property type="component" value="Chromosome 3R"/>
</dbReference>
<evidence type="ECO:0000256" key="3">
    <source>
        <dbReference type="ARBA" id="ARBA00022670"/>
    </source>
</evidence>
<dbReference type="GeneID" id="1271254"/>
<dbReference type="SMART" id="SM00213">
    <property type="entry name" value="UBQ"/>
    <property type="match status" value="1"/>
</dbReference>
<dbReference type="CDD" id="cd16104">
    <property type="entry name" value="Ubl_USP14_like"/>
    <property type="match status" value="1"/>
</dbReference>
<evidence type="ECO:0000256" key="2">
    <source>
        <dbReference type="ARBA" id="ARBA00008739"/>
    </source>
</evidence>
<evidence type="ECO:0000256" key="5">
    <source>
        <dbReference type="ARBA" id="ARBA00022801"/>
    </source>
</evidence>
<dbReference type="Gene3D" id="3.10.20.90">
    <property type="entry name" value="Phosphatidylinositol 3-kinase Catalytic Subunit, Chain A, domain 1"/>
    <property type="match status" value="1"/>
</dbReference>
<dbReference type="PROSITE" id="PS50235">
    <property type="entry name" value="USP_3"/>
    <property type="match status" value="1"/>
</dbReference>
<proteinExistence type="inferred from homology"/>
<keyword evidence="3 7" id="KW-0645">Protease</keyword>
<comment type="similarity">
    <text evidence="2">Belongs to the peptidase C19 family. USP14/UBP6 subfamily.</text>
</comment>
<feature type="domain" description="USP" evidence="10">
    <location>
        <begin position="104"/>
        <end position="478"/>
    </location>
</feature>
<comment type="catalytic activity">
    <reaction evidence="1 7">
        <text>Thiol-dependent hydrolysis of ester, thioester, amide, peptide and isopeptide bonds formed by the C-terminal Gly of ubiquitin (a 76-residue protein attached to proteins as an intracellular targeting signal).</text>
        <dbReference type="EC" id="3.4.19.12"/>
    </reaction>
</comment>
<evidence type="ECO:0000313" key="12">
    <source>
        <dbReference type="Proteomes" id="UP000007062"/>
    </source>
</evidence>
<keyword evidence="4 7" id="KW-0833">Ubl conjugation pathway</keyword>
<dbReference type="InParanoid" id="A0A1S4H1L1"/>
<dbReference type="InterPro" id="IPR000626">
    <property type="entry name" value="Ubiquitin-like_dom"/>
</dbReference>
<dbReference type="VEuPathDB" id="VectorBase:AGAP009348"/>
<dbReference type="GO" id="GO:0004843">
    <property type="term" value="F:cysteine-type deubiquitinase activity"/>
    <property type="evidence" value="ECO:0000318"/>
    <property type="project" value="GO_Central"/>
</dbReference>
<dbReference type="InterPro" id="IPR029071">
    <property type="entry name" value="Ubiquitin-like_domsf"/>
</dbReference>
<dbReference type="Pfam" id="PF00443">
    <property type="entry name" value="UCH"/>
    <property type="match status" value="1"/>
</dbReference>
<feature type="domain" description="Ubiquitin-like" evidence="9">
    <location>
        <begin position="4"/>
        <end position="57"/>
    </location>
</feature>
<dbReference type="InterPro" id="IPR044635">
    <property type="entry name" value="UBP14-like"/>
</dbReference>
<evidence type="ECO:0000256" key="7">
    <source>
        <dbReference type="RuleBase" id="RU366025"/>
    </source>
</evidence>
<dbReference type="RefSeq" id="XP_061510626.1">
    <property type="nucleotide sequence ID" value="XM_061654642.1"/>
</dbReference>
<dbReference type="SUPFAM" id="SSF54001">
    <property type="entry name" value="Cysteine proteinases"/>
    <property type="match status" value="1"/>
</dbReference>
<dbReference type="GO" id="GO:1904293">
    <property type="term" value="P:negative regulation of ERAD pathway"/>
    <property type="evidence" value="ECO:0000318"/>
    <property type="project" value="GO_Central"/>
</dbReference>
<dbReference type="GO" id="GO:0043161">
    <property type="term" value="P:proteasome-mediated ubiquitin-dependent protein catabolic process"/>
    <property type="evidence" value="ECO:0007669"/>
    <property type="project" value="InterPro"/>
</dbReference>
<dbReference type="SUPFAM" id="SSF54236">
    <property type="entry name" value="Ubiquitin-like"/>
    <property type="match status" value="1"/>
</dbReference>
<dbReference type="InterPro" id="IPR018200">
    <property type="entry name" value="USP_CS"/>
</dbReference>
<evidence type="ECO:0000259" key="10">
    <source>
        <dbReference type="PROSITE" id="PS50235"/>
    </source>
</evidence>
<keyword evidence="6 7" id="KW-0788">Thiol protease</keyword>
<dbReference type="GO" id="GO:0070628">
    <property type="term" value="F:proteasome binding"/>
    <property type="evidence" value="ECO:0000318"/>
    <property type="project" value="GO_Central"/>
</dbReference>
<protein>
    <recommendedName>
        <fullName evidence="7">Ubiquitin carboxyl-terminal hydrolase</fullName>
        <ecNumber evidence="7">3.4.19.12</ecNumber>
    </recommendedName>
</protein>
<dbReference type="EnsemblMetazoa" id="AGAP009348-RA">
    <property type="protein sequence ID" value="AGAP009348-PA"/>
    <property type="gene ID" value="AGAP009348"/>
</dbReference>
<dbReference type="Gene3D" id="3.90.70.10">
    <property type="entry name" value="Cysteine proteinases"/>
    <property type="match status" value="1"/>
</dbReference>
<reference evidence="11 12" key="1">
    <citation type="journal article" date="2002" name="Science">
        <title>The genome sequence of the malaria mosquito Anopheles gambiae.</title>
        <authorList>
            <person name="Holt R.A."/>
            <person name="Subramanian G.M."/>
            <person name="Halpern A."/>
            <person name="Sutton G.G."/>
            <person name="Charlab R."/>
            <person name="Nusskern D.R."/>
            <person name="Wincker P."/>
            <person name="Clark A.G."/>
            <person name="Ribeiro J.M."/>
            <person name="Wides R."/>
            <person name="Salzberg S.L."/>
            <person name="Loftus B."/>
            <person name="Yandell M."/>
            <person name="Majoros W.H."/>
            <person name="Rusch D.B."/>
            <person name="Lai Z."/>
            <person name="Kraft C.L."/>
            <person name="Abril J.F."/>
            <person name="Anthouard V."/>
            <person name="Arensburger P."/>
            <person name="Atkinson P.W."/>
            <person name="Baden H."/>
            <person name="de Berardinis V."/>
            <person name="Baldwin D."/>
            <person name="Benes V."/>
            <person name="Biedler J."/>
            <person name="Blass C."/>
            <person name="Bolanos R."/>
            <person name="Boscus D."/>
            <person name="Barnstead M."/>
            <person name="Cai S."/>
            <person name="Center A."/>
            <person name="Chaturverdi K."/>
            <person name="Christophides G.K."/>
            <person name="Chrystal M.A."/>
            <person name="Clamp M."/>
            <person name="Cravchik A."/>
            <person name="Curwen V."/>
            <person name="Dana A."/>
            <person name="Delcher A."/>
            <person name="Dew I."/>
            <person name="Evans C.A."/>
            <person name="Flanigan M."/>
            <person name="Grundschober-Freimoser A."/>
            <person name="Friedli L."/>
            <person name="Gu Z."/>
            <person name="Guan P."/>
            <person name="Guigo R."/>
            <person name="Hillenmeyer M.E."/>
            <person name="Hladun S.L."/>
            <person name="Hogan J.R."/>
            <person name="Hong Y.S."/>
            <person name="Hoover J."/>
            <person name="Jaillon O."/>
            <person name="Ke Z."/>
            <person name="Kodira C."/>
            <person name="Kokoza E."/>
            <person name="Koutsos A."/>
            <person name="Letunic I."/>
            <person name="Levitsky A."/>
            <person name="Liang Y."/>
            <person name="Lin J.J."/>
            <person name="Lobo N.F."/>
            <person name="Lopez J.R."/>
            <person name="Malek J.A."/>
            <person name="McIntosh T.C."/>
            <person name="Meister S."/>
            <person name="Miller J."/>
            <person name="Mobarry C."/>
            <person name="Mongin E."/>
            <person name="Murphy S.D."/>
            <person name="O'Brochta D.A."/>
            <person name="Pfannkoch C."/>
            <person name="Qi R."/>
            <person name="Regier M.A."/>
            <person name="Remington K."/>
            <person name="Shao H."/>
            <person name="Sharakhova M.V."/>
            <person name="Sitter C.D."/>
            <person name="Shetty J."/>
            <person name="Smith T.J."/>
            <person name="Strong R."/>
            <person name="Sun J."/>
            <person name="Thomasova D."/>
            <person name="Ton L.Q."/>
            <person name="Topalis P."/>
            <person name="Tu Z."/>
            <person name="Unger M.F."/>
            <person name="Walenz B."/>
            <person name="Wang A."/>
            <person name="Wang J."/>
            <person name="Wang M."/>
            <person name="Wang X."/>
            <person name="Woodford K.J."/>
            <person name="Wortman J.R."/>
            <person name="Wu M."/>
            <person name="Yao A."/>
            <person name="Zdobnov E.M."/>
            <person name="Zhang H."/>
            <person name="Zhao Q."/>
            <person name="Zhao S."/>
            <person name="Zhu S.C."/>
            <person name="Zhimulev I."/>
            <person name="Coluzzi M."/>
            <person name="della Torre A."/>
            <person name="Roth C.W."/>
            <person name="Louis C."/>
            <person name="Kalush F."/>
            <person name="Mural R.J."/>
            <person name="Myers E.W."/>
            <person name="Adams M.D."/>
            <person name="Smith H.O."/>
            <person name="Broder S."/>
            <person name="Gardner M.J."/>
            <person name="Fraser C.M."/>
            <person name="Birney E."/>
            <person name="Bork P."/>
            <person name="Brey P.T."/>
            <person name="Venter J.C."/>
            <person name="Weissenbach J."/>
            <person name="Kafatos F.C."/>
            <person name="Collins F.H."/>
            <person name="Hoffman S.L."/>
        </authorList>
    </citation>
    <scope>NUCLEOTIDE SEQUENCE [LARGE SCALE GENOMIC DNA]</scope>
    <source>
        <strain evidence="11 12">PEST</strain>
    </source>
</reference>
<feature type="compositionally biased region" description="Low complexity" evidence="8">
    <location>
        <begin position="493"/>
        <end position="508"/>
    </location>
</feature>
<dbReference type="KEGG" id="aga:1271254"/>
<organism evidence="11 12">
    <name type="scientific">Anopheles gambiae</name>
    <name type="common">African malaria mosquito</name>
    <dbReference type="NCBI Taxonomy" id="7165"/>
    <lineage>
        <taxon>Eukaryota</taxon>
        <taxon>Metazoa</taxon>
        <taxon>Ecdysozoa</taxon>
        <taxon>Arthropoda</taxon>
        <taxon>Hexapoda</taxon>
        <taxon>Insecta</taxon>
        <taxon>Pterygota</taxon>
        <taxon>Neoptera</taxon>
        <taxon>Endopterygota</taxon>
        <taxon>Diptera</taxon>
        <taxon>Nematocera</taxon>
        <taxon>Culicoidea</taxon>
        <taxon>Culicidae</taxon>
        <taxon>Anophelinae</taxon>
        <taxon>Anopheles</taxon>
    </lineage>
</organism>
<dbReference type="PANTHER" id="PTHR43982">
    <property type="entry name" value="UBIQUITIN CARBOXYL-TERMINAL HYDROLASE"/>
    <property type="match status" value="1"/>
</dbReference>
<reference evidence="11" key="3">
    <citation type="submission" date="2021-01" db="UniProtKB">
        <authorList>
            <consortium name="EnsemblMetazoa"/>
        </authorList>
    </citation>
    <scope>IDENTIFICATION</scope>
    <source>
        <strain evidence="11">PEST</strain>
    </source>
</reference>
<dbReference type="InterPro" id="IPR038765">
    <property type="entry name" value="Papain-like_cys_pep_sf"/>
</dbReference>
<dbReference type="EMBL" id="AAAB01008835">
    <property type="status" value="NOT_ANNOTATED_CDS"/>
    <property type="molecule type" value="Genomic_DNA"/>
</dbReference>
<evidence type="ECO:0000259" key="9">
    <source>
        <dbReference type="PROSITE" id="PS50053"/>
    </source>
</evidence>
<sequence>MPSFTVNVKWGKESFKNIEVNTDEEPMLFKAQLFALTGVQPDRQKVLCKGISLKDEEWNMPIKNGATLLLLGTKEEVPQEPVEKPKFIEDMNENELATAFDTPAGLVNLGNTCYMNATLQCLRSVRELREALKEYKEEAGGASGLAGLASPQAITMSMKNLFEDMERRNDSITPVLFLQRLHIAFPNFSQTGENGTYRQQDANECWSELLKMLQQKLPAQKLAPEQSVKHSSFIDQWFGGTFDVEMKCTEAEDEPASKSKENFLQLSCFISTEVKYMHSGLRLRLKEQLTKMSPSLGRDAVYSKTSLISRLPAYLTVQFVRFQYKGKEGINAKVLKDIKFPIEFDAYELCTPELQEKLTPMRTKFNEIANAEVERTLKGKNKSKAELENEKPKTVPQPYCFEDDLGSNNSGYYTLQAVLTHQGRSSSSGHYVGWVRHKDDQWIMFNDDHVSPVDQESILKLSGGGDWHCAYVLLYGPKVLELPVESEDKEAGGDQQQSSQQGTGATTGEKMSVD</sequence>
<dbReference type="PROSITE" id="PS00972">
    <property type="entry name" value="USP_1"/>
    <property type="match status" value="1"/>
</dbReference>
<accession>A0A1S4H1L1</accession>
<dbReference type="PROSITE" id="PS50053">
    <property type="entry name" value="UBIQUITIN_2"/>
    <property type="match status" value="1"/>
</dbReference>
<dbReference type="EC" id="3.4.19.12" evidence="7"/>
<reference evidence="11 12" key="2">
    <citation type="journal article" date="2004" name="Trends Parasitol.">
        <title>The Anopheles gambiae genome: an update.</title>
        <authorList>
            <person name="Mongin E."/>
            <person name="Louis C."/>
            <person name="Holt R.A."/>
            <person name="Birney E."/>
            <person name="Collins F.H."/>
        </authorList>
    </citation>
    <scope>NUCLEOTIDE SEQUENCE [LARGE SCALE GENOMIC DNA]</scope>
    <source>
        <strain evidence="11 12">PEST</strain>
    </source>
</reference>
<keyword evidence="5 7" id="KW-0378">Hydrolase</keyword>
<dbReference type="AlphaFoldDB" id="A0A1S4H1L1"/>
<dbReference type="FunFam" id="3.90.70.10:FF:000032">
    <property type="entry name" value="Ubiquitin carboxyl-terminal hydrolase 14"/>
    <property type="match status" value="1"/>
</dbReference>
<dbReference type="VEuPathDB" id="VectorBase:AGAMI1_001223"/>
<dbReference type="PANTHER" id="PTHR43982:SF1">
    <property type="entry name" value="UBIQUITIN CARBOXYL-TERMINAL HYDROLASE 14"/>
    <property type="match status" value="1"/>
</dbReference>
<evidence type="ECO:0000256" key="4">
    <source>
        <dbReference type="ARBA" id="ARBA00022786"/>
    </source>
</evidence>
<dbReference type="GO" id="GO:0016579">
    <property type="term" value="P:protein deubiquitination"/>
    <property type="evidence" value="ECO:0007669"/>
    <property type="project" value="InterPro"/>
</dbReference>
<dbReference type="InterPro" id="IPR028889">
    <property type="entry name" value="USP"/>
</dbReference>
<dbReference type="InterPro" id="IPR001394">
    <property type="entry name" value="Peptidase_C19_UCH"/>
</dbReference>
<keyword evidence="12" id="KW-1185">Reference proteome</keyword>